<protein>
    <submittedName>
        <fullName evidence="2">Uncharacterized protein</fullName>
    </submittedName>
</protein>
<dbReference type="Proteomes" id="UP001321479">
    <property type="component" value="Segment"/>
</dbReference>
<accession>A0ABM7NQU0</accession>
<sequence length="85" mass="9796">MPSKIRENKLNTPNKKYGTSSNKNKNKTYQKIITLVNAIALLNKIINIVRNKPMNPEITTLLNKLARDMEIMENMVNVLKTKVKK</sequence>
<organism evidence="2 3">
    <name type="scientific">Cotonvirus japonicus</name>
    <dbReference type="NCBI Taxonomy" id="2811091"/>
    <lineage>
        <taxon>Viruses</taxon>
        <taxon>Varidnaviria</taxon>
        <taxon>Bamfordvirae</taxon>
        <taxon>Nucleocytoviricota</taxon>
        <taxon>Megaviricetes</taxon>
        <taxon>Imitervirales</taxon>
        <taxon>Mimiviridae</taxon>
        <taxon>Megamimivirinae</taxon>
        <taxon>Cotonvirus</taxon>
        <taxon>Cotonvirus japonicum</taxon>
    </lineage>
</organism>
<dbReference type="RefSeq" id="YP_010841136.1">
    <property type="nucleotide sequence ID" value="NC_079139.1"/>
</dbReference>
<keyword evidence="3" id="KW-1185">Reference proteome</keyword>
<dbReference type="GeneID" id="80557733"/>
<evidence type="ECO:0000256" key="1">
    <source>
        <dbReference type="SAM" id="MobiDB-lite"/>
    </source>
</evidence>
<feature type="region of interest" description="Disordered" evidence="1">
    <location>
        <begin position="1"/>
        <end position="24"/>
    </location>
</feature>
<evidence type="ECO:0000313" key="3">
    <source>
        <dbReference type="Proteomes" id="UP001321479"/>
    </source>
</evidence>
<name>A0ABM7NQU0_9VIRU</name>
<reference evidence="2 3" key="1">
    <citation type="submission" date="2021-02" db="EMBL/GenBank/DDBJ databases">
        <title>Cotonvirus japonicus, which uses Golgi apparatus of host cells for its virion factory, phylogenetically links tailed tupanvirus and icosahedral mimivirus.</title>
        <authorList>
            <person name="Takahashi H."/>
            <person name="Fukaya S."/>
            <person name="Song C."/>
            <person name="Murata K."/>
            <person name="Takemura M."/>
        </authorList>
    </citation>
    <scope>NUCLEOTIDE SEQUENCE [LARGE SCALE GENOMIC DNA]</scope>
</reference>
<evidence type="ECO:0000313" key="2">
    <source>
        <dbReference type="EMBL" id="BCS82528.1"/>
    </source>
</evidence>
<feature type="compositionally biased region" description="Polar residues" evidence="1">
    <location>
        <begin position="10"/>
        <end position="24"/>
    </location>
</feature>
<proteinExistence type="predicted"/>
<dbReference type="EMBL" id="AP024483">
    <property type="protein sequence ID" value="BCS82528.1"/>
    <property type="molecule type" value="Genomic_DNA"/>
</dbReference>